<dbReference type="EMBL" id="QQSY01000005">
    <property type="protein sequence ID" value="RDI97501.1"/>
    <property type="molecule type" value="Genomic_DNA"/>
</dbReference>
<evidence type="ECO:0000313" key="2">
    <source>
        <dbReference type="Proteomes" id="UP000254711"/>
    </source>
</evidence>
<accession>A0A370K4A9</accession>
<protein>
    <submittedName>
        <fullName evidence="1">DUF4034 domain-containing protein</fullName>
    </submittedName>
</protein>
<organism evidence="1 2">
    <name type="scientific">Dyella solisilvae</name>
    <dbReference type="NCBI Taxonomy" id="1920168"/>
    <lineage>
        <taxon>Bacteria</taxon>
        <taxon>Pseudomonadati</taxon>
        <taxon>Pseudomonadota</taxon>
        <taxon>Gammaproteobacteria</taxon>
        <taxon>Lysobacterales</taxon>
        <taxon>Rhodanobacteraceae</taxon>
        <taxon>Dyella</taxon>
    </lineage>
</organism>
<gene>
    <name evidence="1" type="ORF">DVT68_17330</name>
</gene>
<dbReference type="Gene3D" id="1.25.40.10">
    <property type="entry name" value="Tetratricopeptide repeat domain"/>
    <property type="match status" value="1"/>
</dbReference>
<comment type="caution">
    <text evidence="1">The sequence shown here is derived from an EMBL/GenBank/DDBJ whole genome shotgun (WGS) entry which is preliminary data.</text>
</comment>
<keyword evidence="2" id="KW-1185">Reference proteome</keyword>
<name>A0A370K4A9_9GAMM</name>
<evidence type="ECO:0000313" key="1">
    <source>
        <dbReference type="EMBL" id="RDI97501.1"/>
    </source>
</evidence>
<dbReference type="PROSITE" id="PS51257">
    <property type="entry name" value="PROKAR_LIPOPROTEIN"/>
    <property type="match status" value="1"/>
</dbReference>
<dbReference type="AlphaFoldDB" id="A0A370K4A9"/>
<reference evidence="1 2" key="1">
    <citation type="submission" date="2018-07" db="EMBL/GenBank/DDBJ databases">
        <title>Dyella solisilvae sp. nov., isolated from the pine and broad-leaved mixed forest soil.</title>
        <authorList>
            <person name="Gao Z."/>
            <person name="Qiu L."/>
        </authorList>
    </citation>
    <scope>NUCLEOTIDE SEQUENCE [LARGE SCALE GENOMIC DNA]</scope>
    <source>
        <strain evidence="1 2">DHG54</strain>
    </source>
</reference>
<proteinExistence type="predicted"/>
<dbReference type="SUPFAM" id="SSF48452">
    <property type="entry name" value="TPR-like"/>
    <property type="match status" value="1"/>
</dbReference>
<dbReference type="Proteomes" id="UP000254711">
    <property type="component" value="Unassembled WGS sequence"/>
</dbReference>
<sequence>MSCKSLGLILLCAFLASCDTAPSKDSHSVTARNAAAESAHYSQGVGGSPFSPEEIRAFRAEVAKAEQIQDDNERCLAYPNPPGSHWSRDTVKAYCHYRLQPTLNTEYMAQLVKNNQAPLIDRAVAEYVKTTATIEHSQDTIWRSIAQDFDTTNPQVRSMVDEWKKQSPGSALAYAASGNIYYKMAAAARGGDWADQTPQQNFESMHGLLEKAKKDLAKAVELDPSLSGAYAVMVRVGRMDGDVAFTEESARRGMAVDPASYAIYQMVAEAAEPRWGGSRTLQQAVIKSAEQQSVANPLLVLIRAAVLMDVYDLRVCHDRTGQEEAAYRDVFDQVGGFGDLLGAGECAKDQHHSELAFVFLSEAWRFHPGPDIMQDRQFVAAELDQSGYKR</sequence>
<dbReference type="InterPro" id="IPR011990">
    <property type="entry name" value="TPR-like_helical_dom_sf"/>
</dbReference>